<reference evidence="2 3" key="2">
    <citation type="submission" date="2018-11" db="EMBL/GenBank/DDBJ databases">
        <authorList>
            <consortium name="Pathogen Informatics"/>
        </authorList>
    </citation>
    <scope>NUCLEOTIDE SEQUENCE [LARGE SCALE GENOMIC DNA]</scope>
    <source>
        <strain evidence="2 3">NST_G2</strain>
    </source>
</reference>
<dbReference type="SUPFAM" id="SSF81660">
    <property type="entry name" value="Metal cation-transporting ATPase, ATP-binding domain N"/>
    <property type="match status" value="1"/>
</dbReference>
<evidence type="ECO:0000313" key="3">
    <source>
        <dbReference type="Proteomes" id="UP000275846"/>
    </source>
</evidence>
<dbReference type="Pfam" id="PF13246">
    <property type="entry name" value="Cation_ATPase"/>
    <property type="match status" value="1"/>
</dbReference>
<dbReference type="Gene3D" id="3.40.50.1000">
    <property type="entry name" value="HAD superfamily/HAD-like"/>
    <property type="match status" value="1"/>
</dbReference>
<keyword evidence="3" id="KW-1185">Reference proteome</keyword>
<protein>
    <submittedName>
        <fullName evidence="4">Cation_ATPase_C domain-containing protein</fullName>
    </submittedName>
</protein>
<dbReference type="GO" id="GO:0016020">
    <property type="term" value="C:membrane"/>
    <property type="evidence" value="ECO:0007669"/>
    <property type="project" value="UniProtKB-SubCell"/>
</dbReference>
<gene>
    <name evidence="2" type="ORF">SSLN_LOCUS18291</name>
</gene>
<dbReference type="PANTHER" id="PTHR42861">
    <property type="entry name" value="CALCIUM-TRANSPORTING ATPASE"/>
    <property type="match status" value="1"/>
</dbReference>
<dbReference type="InterPro" id="IPR023214">
    <property type="entry name" value="HAD_sf"/>
</dbReference>
<evidence type="ECO:0000313" key="4">
    <source>
        <dbReference type="WBParaSite" id="SSLN_0001897601-mRNA-1"/>
    </source>
</evidence>
<dbReference type="GO" id="GO:0000166">
    <property type="term" value="F:nucleotide binding"/>
    <property type="evidence" value="ECO:0007669"/>
    <property type="project" value="InterPro"/>
</dbReference>
<dbReference type="Proteomes" id="UP000275846">
    <property type="component" value="Unassembled WGS sequence"/>
</dbReference>
<dbReference type="InterPro" id="IPR036412">
    <property type="entry name" value="HAD-like_sf"/>
</dbReference>
<organism evidence="4">
    <name type="scientific">Schistocephalus solidus</name>
    <name type="common">Tapeworm</name>
    <dbReference type="NCBI Taxonomy" id="70667"/>
    <lineage>
        <taxon>Eukaryota</taxon>
        <taxon>Metazoa</taxon>
        <taxon>Spiralia</taxon>
        <taxon>Lophotrochozoa</taxon>
        <taxon>Platyhelminthes</taxon>
        <taxon>Cestoda</taxon>
        <taxon>Eucestoda</taxon>
        <taxon>Diphyllobothriidea</taxon>
        <taxon>Diphyllobothriidae</taxon>
        <taxon>Schistocephalus</taxon>
    </lineage>
</organism>
<name>A0A183TP94_SCHSO</name>
<comment type="subcellular location">
    <subcellularLocation>
        <location evidence="1">Membrane</location>
        <topology evidence="1">Multi-pass membrane protein</topology>
    </subcellularLocation>
</comment>
<dbReference type="Gene3D" id="3.40.1110.10">
    <property type="entry name" value="Calcium-transporting ATPase, cytoplasmic domain N"/>
    <property type="match status" value="1"/>
</dbReference>
<evidence type="ECO:0000256" key="1">
    <source>
        <dbReference type="ARBA" id="ARBA00004141"/>
    </source>
</evidence>
<dbReference type="EMBL" id="UYSU01044077">
    <property type="protein sequence ID" value="VDM04677.1"/>
    <property type="molecule type" value="Genomic_DNA"/>
</dbReference>
<dbReference type="WBParaSite" id="SSLN_0001897601-mRNA-1">
    <property type="protein sequence ID" value="SSLN_0001897601-mRNA-1"/>
    <property type="gene ID" value="SSLN_0001897601"/>
</dbReference>
<sequence length="268" mass="29172">MPIMIITELPVPFPLVEMGDNRVLEIPRNSPLATHPQTYRRMFRHQSGTAALVDFDRDRVGSLCTAQIVSDPCGSTFFAKGAPDQLIKRCAYYRSASTRDGRRQLGQVEALTEAMTNTLLAEAEKMGSTGLRVLALAEGERSAEDLIFAGLVGLMDPPRSDVEQAIQTCFISGVRVIMITGDSKETACAIGARLSLYRPGDLCLSGDEVESMDLNQLQARMHSVTVFYRTGPRHKCKIVKSSTEIEEIGRGAALAALATCVISCLRSS</sequence>
<accession>A0A183TP94</accession>
<proteinExistence type="predicted"/>
<reference evidence="4" key="1">
    <citation type="submission" date="2016-06" db="UniProtKB">
        <authorList>
            <consortium name="WormBaseParasite"/>
        </authorList>
    </citation>
    <scope>IDENTIFICATION</scope>
</reference>
<evidence type="ECO:0000313" key="2">
    <source>
        <dbReference type="EMBL" id="VDM04677.1"/>
    </source>
</evidence>
<dbReference type="AlphaFoldDB" id="A0A183TP94"/>
<dbReference type="STRING" id="70667.A0A183TP94"/>
<dbReference type="OrthoDB" id="6267212at2759"/>
<dbReference type="SUPFAM" id="SSF56784">
    <property type="entry name" value="HAD-like"/>
    <property type="match status" value="1"/>
</dbReference>
<dbReference type="PRINTS" id="PR00119">
    <property type="entry name" value="CATATPASE"/>
</dbReference>
<dbReference type="InterPro" id="IPR023299">
    <property type="entry name" value="ATPase_P-typ_cyto_dom_N"/>
</dbReference>